<evidence type="ECO:0000256" key="7">
    <source>
        <dbReference type="ARBA" id="ARBA00022824"/>
    </source>
</evidence>
<reference evidence="22" key="1">
    <citation type="journal article" date="2019" name="Nat. Commun.">
        <title>Expansion of phycobilisome linker gene families in mesophilic red algae.</title>
        <authorList>
            <person name="Lee J."/>
            <person name="Kim D."/>
            <person name="Bhattacharya D."/>
            <person name="Yoon H.S."/>
        </authorList>
    </citation>
    <scope>NUCLEOTIDE SEQUENCE [LARGE SCALE GENOMIC DNA]</scope>
    <source>
        <strain evidence="22">CCMP 1328</strain>
    </source>
</reference>
<dbReference type="InterPro" id="IPR001171">
    <property type="entry name" value="ERG24_DHCR-like"/>
</dbReference>
<dbReference type="InterPro" id="IPR018083">
    <property type="entry name" value="Sterol_reductase_CS"/>
</dbReference>
<dbReference type="EC" id="1.3.1.21" evidence="17"/>
<comment type="similarity">
    <text evidence="2">Belongs to the ERG4/ERG24 family.</text>
</comment>
<evidence type="ECO:0000256" key="13">
    <source>
        <dbReference type="ARBA" id="ARBA00023098"/>
    </source>
</evidence>
<name>A0A5J4YVY9_PORPP</name>
<evidence type="ECO:0000313" key="21">
    <source>
        <dbReference type="EMBL" id="KAA8495689.1"/>
    </source>
</evidence>
<evidence type="ECO:0000256" key="16">
    <source>
        <dbReference type="ARBA" id="ARBA00023221"/>
    </source>
</evidence>
<feature type="transmembrane region" description="Helical" evidence="20">
    <location>
        <begin position="157"/>
        <end position="175"/>
    </location>
</feature>
<feature type="transmembrane region" description="Helical" evidence="20">
    <location>
        <begin position="279"/>
        <end position="297"/>
    </location>
</feature>
<gene>
    <name evidence="21" type="ORF">FVE85_1844</name>
</gene>
<keyword evidence="11" id="KW-0560">Oxidoreductase</keyword>
<keyword evidence="5 20" id="KW-0812">Transmembrane</keyword>
<dbReference type="GO" id="GO:0006695">
    <property type="term" value="P:cholesterol biosynthetic process"/>
    <property type="evidence" value="ECO:0007669"/>
    <property type="project" value="UniProtKB-KW"/>
</dbReference>
<keyword evidence="4" id="KW-0153">Cholesterol metabolism</keyword>
<comment type="caution">
    <text evidence="21">The sequence shown here is derived from an EMBL/GenBank/DDBJ whole genome shotgun (WGS) entry which is preliminary data.</text>
</comment>
<evidence type="ECO:0000256" key="3">
    <source>
        <dbReference type="ARBA" id="ARBA00022516"/>
    </source>
</evidence>
<keyword evidence="7" id="KW-0256">Endoplasmic reticulum</keyword>
<feature type="transmembrane region" description="Helical" evidence="20">
    <location>
        <begin position="309"/>
        <end position="328"/>
    </location>
</feature>
<sequence length="452" mass="50751">MGGLGTSGGTWGRSTNGWSPSVWLQSAFPLLAGPFLVWFLQLACHAQYQGVHNVFDSSISAVVQAFVADPRRFFAAFLPREISAAALRIVAAWYVLLLVLTLVLPGKKGYGLKTPAGYTLEYRVNGLAVFLVAHLIVLGATYAGIISLSAVVDELNSILALANMFGVLLSVFAYIKAWTFPSYPEDNKTTGFVPYDYLMGIEFNPRLGPLDLKLFTIGRVGMISWSMLNFCFVQKQYETFGQISNSMVLTVALQLVYIVDFFVREDWYLRTVDIGHDHFGYYLAWGCSVWLIWIYSASASYLSRNLTHLAWYQIVVTLVLAAFSYLVFLQSNQQKDLYRQTNGKCNVWGKPASGLRVRYTTKDGVAHDSILLTSGWWGVARHFNYFADMIFSFSIGLATGSTHAVAYGYGINMFFLLLHRSVRDEGRCRAKYGSGWDKYCQIVKYRIFPGIY</sequence>
<keyword evidence="16" id="KW-0753">Steroid metabolism</keyword>
<dbReference type="EMBL" id="VRMN01000003">
    <property type="protein sequence ID" value="KAA8495689.1"/>
    <property type="molecule type" value="Genomic_DNA"/>
</dbReference>
<feature type="transmembrane region" description="Helical" evidence="20">
    <location>
        <begin position="124"/>
        <end position="145"/>
    </location>
</feature>
<keyword evidence="22" id="KW-1185">Reference proteome</keyword>
<dbReference type="OMA" id="WGKPAEC"/>
<evidence type="ECO:0000313" key="22">
    <source>
        <dbReference type="Proteomes" id="UP000324585"/>
    </source>
</evidence>
<evidence type="ECO:0000256" key="9">
    <source>
        <dbReference type="ARBA" id="ARBA00022955"/>
    </source>
</evidence>
<evidence type="ECO:0000256" key="4">
    <source>
        <dbReference type="ARBA" id="ARBA00022548"/>
    </source>
</evidence>
<evidence type="ECO:0000256" key="2">
    <source>
        <dbReference type="ARBA" id="ARBA00005402"/>
    </source>
</evidence>
<evidence type="ECO:0000256" key="5">
    <source>
        <dbReference type="ARBA" id="ARBA00022692"/>
    </source>
</evidence>
<evidence type="ECO:0000256" key="15">
    <source>
        <dbReference type="ARBA" id="ARBA00023166"/>
    </source>
</evidence>
<feature type="transmembrane region" description="Helical" evidence="20">
    <location>
        <begin position="22"/>
        <end position="40"/>
    </location>
</feature>
<keyword evidence="13" id="KW-0443">Lipid metabolism</keyword>
<evidence type="ECO:0000256" key="8">
    <source>
        <dbReference type="ARBA" id="ARBA00022857"/>
    </source>
</evidence>
<evidence type="ECO:0000256" key="18">
    <source>
        <dbReference type="ARBA" id="ARBA00039984"/>
    </source>
</evidence>
<evidence type="ECO:0000256" key="11">
    <source>
        <dbReference type="ARBA" id="ARBA00023002"/>
    </source>
</evidence>
<keyword evidence="6" id="KW-0152">Cholesterol biosynthesis</keyword>
<keyword evidence="8" id="KW-0521">NADP</keyword>
<keyword evidence="9" id="KW-0752">Steroid biosynthesis</keyword>
<dbReference type="Gene3D" id="1.20.120.1630">
    <property type="match status" value="1"/>
</dbReference>
<feature type="transmembrane region" description="Helical" evidence="20">
    <location>
        <begin position="85"/>
        <end position="104"/>
    </location>
</feature>
<evidence type="ECO:0000256" key="10">
    <source>
        <dbReference type="ARBA" id="ARBA00022989"/>
    </source>
</evidence>
<accession>A0A5J4YVY9</accession>
<feature type="transmembrane region" description="Helical" evidence="20">
    <location>
        <begin position="390"/>
        <end position="418"/>
    </location>
</feature>
<dbReference type="PANTHER" id="PTHR21257:SF38">
    <property type="entry name" value="7-DEHYDROCHOLESTEROL REDUCTASE"/>
    <property type="match status" value="1"/>
</dbReference>
<evidence type="ECO:0000256" key="14">
    <source>
        <dbReference type="ARBA" id="ARBA00023136"/>
    </source>
</evidence>
<dbReference type="GO" id="GO:0005789">
    <property type="term" value="C:endoplasmic reticulum membrane"/>
    <property type="evidence" value="ECO:0007669"/>
    <property type="project" value="UniProtKB-SubCell"/>
</dbReference>
<dbReference type="Pfam" id="PF01222">
    <property type="entry name" value="ERG4_ERG24"/>
    <property type="match status" value="1"/>
</dbReference>
<dbReference type="GO" id="GO:0016132">
    <property type="term" value="P:brassinosteroid biosynthetic process"/>
    <property type="evidence" value="ECO:0007669"/>
    <property type="project" value="TreeGrafter"/>
</dbReference>
<dbReference type="OrthoDB" id="5326588at2759"/>
<evidence type="ECO:0000256" key="20">
    <source>
        <dbReference type="SAM" id="Phobius"/>
    </source>
</evidence>
<evidence type="ECO:0000256" key="17">
    <source>
        <dbReference type="ARBA" id="ARBA00038851"/>
    </source>
</evidence>
<dbReference type="GO" id="GO:0047598">
    <property type="term" value="F:7-dehydrocholesterol reductase activity"/>
    <property type="evidence" value="ECO:0007669"/>
    <property type="project" value="UniProtKB-EC"/>
</dbReference>
<keyword evidence="14 20" id="KW-0472">Membrane</keyword>
<proteinExistence type="inferred from homology"/>
<keyword evidence="3" id="KW-0444">Lipid biosynthesis</keyword>
<dbReference type="AlphaFoldDB" id="A0A5J4YVY9"/>
<dbReference type="Proteomes" id="UP000324585">
    <property type="component" value="Unassembled WGS sequence"/>
</dbReference>
<keyword evidence="12" id="KW-0756">Sterol biosynthesis</keyword>
<evidence type="ECO:0000256" key="6">
    <source>
        <dbReference type="ARBA" id="ARBA00022778"/>
    </source>
</evidence>
<keyword evidence="15" id="KW-1207">Sterol metabolism</keyword>
<evidence type="ECO:0000256" key="1">
    <source>
        <dbReference type="ARBA" id="ARBA00004477"/>
    </source>
</evidence>
<comment type="subcellular location">
    <subcellularLocation>
        <location evidence="1">Endoplasmic reticulum membrane</location>
        <topology evidence="1">Multi-pass membrane protein</topology>
    </subcellularLocation>
</comment>
<evidence type="ECO:0000256" key="12">
    <source>
        <dbReference type="ARBA" id="ARBA00023011"/>
    </source>
</evidence>
<organism evidence="21 22">
    <name type="scientific">Porphyridium purpureum</name>
    <name type="common">Red alga</name>
    <name type="synonym">Porphyridium cruentum</name>
    <dbReference type="NCBI Taxonomy" id="35688"/>
    <lineage>
        <taxon>Eukaryota</taxon>
        <taxon>Rhodophyta</taxon>
        <taxon>Bangiophyceae</taxon>
        <taxon>Porphyridiales</taxon>
        <taxon>Porphyridiaceae</taxon>
        <taxon>Porphyridium</taxon>
    </lineage>
</organism>
<dbReference type="PANTHER" id="PTHR21257">
    <property type="entry name" value="DELTA(14)-STEROL REDUCTASE"/>
    <property type="match status" value="1"/>
</dbReference>
<keyword evidence="10 20" id="KW-1133">Transmembrane helix</keyword>
<evidence type="ECO:0000256" key="19">
    <source>
        <dbReference type="ARBA" id="ARBA00042688"/>
    </source>
</evidence>
<protein>
    <recommendedName>
        <fullName evidence="18">7-dehydrocholesterol reductase</fullName>
        <ecNumber evidence="17">1.3.1.21</ecNumber>
    </recommendedName>
    <alternativeName>
        <fullName evidence="19">Sterol Delta(7)-reductase</fullName>
    </alternativeName>
</protein>
<dbReference type="PROSITE" id="PS01018">
    <property type="entry name" value="STEROL_REDUCT_2"/>
    <property type="match status" value="1"/>
</dbReference>